<keyword evidence="4 9" id="KW-1133">Transmembrane helix</keyword>
<feature type="binding site" evidence="8">
    <location>
        <position position="496"/>
    </location>
    <ligand>
        <name>Mn(2+)</name>
        <dbReference type="ChEBI" id="CHEBI:29035"/>
    </ligand>
</feature>
<dbReference type="GO" id="GO:0005886">
    <property type="term" value="C:plasma membrane"/>
    <property type="evidence" value="ECO:0007669"/>
    <property type="project" value="UniProtKB-SubCell"/>
</dbReference>
<evidence type="ECO:0000313" key="11">
    <source>
        <dbReference type="EMBL" id="ABB43601.1"/>
    </source>
</evidence>
<evidence type="ECO:0000256" key="8">
    <source>
        <dbReference type="PIRSR" id="PIRSR005091-3"/>
    </source>
</evidence>
<evidence type="ECO:0000256" key="2">
    <source>
        <dbReference type="ARBA" id="ARBA00022475"/>
    </source>
</evidence>
<proteinExistence type="predicted"/>
<feature type="binding site" evidence="8">
    <location>
        <position position="325"/>
    </location>
    <ligand>
        <name>Mn(2+)</name>
        <dbReference type="ChEBI" id="CHEBI:29035"/>
    </ligand>
</feature>
<feature type="transmembrane region" description="Helical" evidence="9">
    <location>
        <begin position="52"/>
        <end position="74"/>
    </location>
</feature>
<keyword evidence="3 9" id="KW-0812">Transmembrane</keyword>
<reference evidence="11 12" key="1">
    <citation type="journal article" date="2008" name="Appl. Environ. Microbiol.">
        <title>Genome of the epsilonproteobacterial chemolithoautotroph Sulfurimonas denitrificans.</title>
        <authorList>
            <person name="Sievert S.M."/>
            <person name="Scott K.M."/>
            <person name="Klotz M.G."/>
            <person name="Chain P.S.G."/>
            <person name="Hauser L.J."/>
            <person name="Hemp J."/>
            <person name="Huegler M."/>
            <person name="Land M."/>
            <person name="Lapidus A."/>
            <person name="Larimer F.W."/>
            <person name="Lucas S."/>
            <person name="Malfatti S.A."/>
            <person name="Meyer F."/>
            <person name="Paulsen I.T."/>
            <person name="Ren Q."/>
            <person name="Simon J."/>
            <person name="Bailey K."/>
            <person name="Diaz E."/>
            <person name="Fitzpatrick K.A."/>
            <person name="Glover B."/>
            <person name="Gwatney N."/>
            <person name="Korajkic A."/>
            <person name="Long A."/>
            <person name="Mobberley J.M."/>
            <person name="Pantry S.N."/>
            <person name="Pazder G."/>
            <person name="Peterson S."/>
            <person name="Quintanilla J.D."/>
            <person name="Sprinkle R."/>
            <person name="Stephens J."/>
            <person name="Thomas P."/>
            <person name="Vaughn R."/>
            <person name="Weber M.J."/>
            <person name="Wooten L.L."/>
        </authorList>
    </citation>
    <scope>NUCLEOTIDE SEQUENCE [LARGE SCALE GENOMIC DNA]</scope>
    <source>
        <strain evidence="12">ATCC 33889 / DSM 1251</strain>
    </source>
</reference>
<accession>Q30TT0</accession>
<dbReference type="PANTHER" id="PTHR47371:SF3">
    <property type="entry name" value="PHOSPHOGLYCEROL TRANSFERASE I"/>
    <property type="match status" value="1"/>
</dbReference>
<keyword evidence="7" id="KW-0464">Manganese</keyword>
<organism evidence="11 12">
    <name type="scientific">Sulfurimonas denitrificans (strain ATCC 33889 / DSM 1251)</name>
    <name type="common">Thiomicrospira denitrificans (strain ATCC 33889 / DSM 1251)</name>
    <dbReference type="NCBI Taxonomy" id="326298"/>
    <lineage>
        <taxon>Bacteria</taxon>
        <taxon>Pseudomonadati</taxon>
        <taxon>Campylobacterota</taxon>
        <taxon>Epsilonproteobacteria</taxon>
        <taxon>Campylobacterales</taxon>
        <taxon>Sulfurimonadaceae</taxon>
        <taxon>Sulfurimonas</taxon>
    </lineage>
</organism>
<dbReference type="CDD" id="cd16015">
    <property type="entry name" value="LTA_synthase"/>
    <property type="match status" value="1"/>
</dbReference>
<feature type="binding site" evidence="8">
    <location>
        <position position="495"/>
    </location>
    <ligand>
        <name>Mn(2+)</name>
        <dbReference type="ChEBI" id="CHEBI:29035"/>
    </ligand>
</feature>
<evidence type="ECO:0000256" key="9">
    <source>
        <dbReference type="SAM" id="Phobius"/>
    </source>
</evidence>
<dbReference type="InterPro" id="IPR017850">
    <property type="entry name" value="Alkaline_phosphatase_core_sf"/>
</dbReference>
<dbReference type="Gene3D" id="3.40.720.10">
    <property type="entry name" value="Alkaline Phosphatase, subunit A"/>
    <property type="match status" value="1"/>
</dbReference>
<dbReference type="Proteomes" id="UP000002714">
    <property type="component" value="Chromosome"/>
</dbReference>
<evidence type="ECO:0000256" key="3">
    <source>
        <dbReference type="ARBA" id="ARBA00022692"/>
    </source>
</evidence>
<feature type="transmembrane region" description="Helical" evidence="9">
    <location>
        <begin position="181"/>
        <end position="197"/>
    </location>
</feature>
<protein>
    <submittedName>
        <fullName evidence="11">Sulfatase</fullName>
    </submittedName>
</protein>
<feature type="binding site" evidence="8">
    <location>
        <position position="285"/>
    </location>
    <ligand>
        <name>Mn(2+)</name>
        <dbReference type="ChEBI" id="CHEBI:29035"/>
    </ligand>
</feature>
<dbReference type="STRING" id="326298.Suden_0320"/>
<evidence type="ECO:0000256" key="7">
    <source>
        <dbReference type="PIRSR" id="PIRSR005091-2"/>
    </source>
</evidence>
<dbReference type="InterPro" id="IPR012160">
    <property type="entry name" value="LtaS-like"/>
</dbReference>
<sequence>MQESMRNRFHFIGIVFWIFLAISAITRTVLLVKSIDVVSLSILEILKIYLIGAFYDSVSAGYLVIPFVIYLFFIPQKLFNHKLHRYLTYAFSYTLLFGAVFLSFSEWFFWDEFSVRFNFIAVDYLVYTKEVIGNIKESYPMGLLLTVIATIAALLFYFLYKTKRVDTLLRDSSTIKQRIKPTLIYLLIPIISFAQVTDGLSKFSANQYNNELSKSGLYSLFGAFRNNTLDYNTFYLSEDEQSALSNLKKSLSSDNSTFLNDGGVTRNIINKSQEKDYNVVMIVVESLSGRFLESLGGDKGLTPNLDSLVKESMFFDNFYATGTRTIRGMESITLSVPPMPGRSIVKKPDNHNMYSSGFIFRNKGYETKFIYGGYGYFDNMNEFFSNNGFSVVDRVNFSDEEDTFHTVWGVCDEDLLNKTLKEADMSYHAHKPFMSFVMTTSNHRPYDYPNGRVDIPSHTGRDGAVKYTDYAIGDFLKKAKDKPWFKNTIFVIVADHCATSAGKSELPLDKYHIPMIIYAPELIQPQVINKISSQIDIMPTLFNMLNWSYKSKFYGKDILEESFEPRALVGTYQKLGLYKDDVLSVLSVGKKLNSYEVLEQDIFSTKYKEVSLDTKIKDEILSYYQSASYIQERKLDRYED</sequence>
<dbReference type="eggNOG" id="COG1368">
    <property type="taxonomic scope" value="Bacteria"/>
</dbReference>
<evidence type="ECO:0000256" key="1">
    <source>
        <dbReference type="ARBA" id="ARBA00004651"/>
    </source>
</evidence>
<dbReference type="HOGENOM" id="CLU_014653_1_0_7"/>
<dbReference type="InterPro" id="IPR000917">
    <property type="entry name" value="Sulfatase_N"/>
</dbReference>
<gene>
    <name evidence="11" type="ordered locus">Suden_0320</name>
</gene>
<evidence type="ECO:0000259" key="10">
    <source>
        <dbReference type="Pfam" id="PF00884"/>
    </source>
</evidence>
<evidence type="ECO:0000256" key="4">
    <source>
        <dbReference type="ARBA" id="ARBA00022989"/>
    </source>
</evidence>
<keyword evidence="12" id="KW-1185">Reference proteome</keyword>
<dbReference type="RefSeq" id="WP_011371955.1">
    <property type="nucleotide sequence ID" value="NC_007575.1"/>
</dbReference>
<dbReference type="GO" id="GO:0046872">
    <property type="term" value="F:metal ion binding"/>
    <property type="evidence" value="ECO:0007669"/>
    <property type="project" value="UniProtKB-KW"/>
</dbReference>
<keyword evidence="5 9" id="KW-0472">Membrane</keyword>
<dbReference type="EMBL" id="CP000153">
    <property type="protein sequence ID" value="ABB43601.1"/>
    <property type="molecule type" value="Genomic_DNA"/>
</dbReference>
<evidence type="ECO:0000313" key="12">
    <source>
        <dbReference type="Proteomes" id="UP000002714"/>
    </source>
</evidence>
<dbReference type="AlphaFoldDB" id="Q30TT0"/>
<dbReference type="Pfam" id="PF00884">
    <property type="entry name" value="Sulfatase"/>
    <property type="match status" value="1"/>
</dbReference>
<name>Q30TT0_SULDN</name>
<feature type="domain" description="Sulfatase N-terminal" evidence="10">
    <location>
        <begin position="278"/>
        <end position="545"/>
    </location>
</feature>
<keyword evidence="7" id="KW-0479">Metal-binding</keyword>
<feature type="transmembrane region" description="Helical" evidence="9">
    <location>
        <begin position="86"/>
        <end position="110"/>
    </location>
</feature>
<dbReference type="Gene3D" id="3.30.1120.80">
    <property type="match status" value="1"/>
</dbReference>
<keyword evidence="2" id="KW-1003">Cell membrane</keyword>
<feature type="binding site" evidence="7">
    <location>
        <position position="443"/>
    </location>
    <ligand>
        <name>substrate</name>
    </ligand>
</feature>
<evidence type="ECO:0000256" key="5">
    <source>
        <dbReference type="ARBA" id="ARBA00023136"/>
    </source>
</evidence>
<dbReference type="OrthoDB" id="9760224at2"/>
<dbReference type="PANTHER" id="PTHR47371">
    <property type="entry name" value="LIPOTEICHOIC ACID SYNTHASE"/>
    <property type="match status" value="1"/>
</dbReference>
<dbReference type="KEGG" id="tdn:Suden_0320"/>
<feature type="active site" evidence="6">
    <location>
        <position position="325"/>
    </location>
</feature>
<evidence type="ECO:0000256" key="6">
    <source>
        <dbReference type="PIRSR" id="PIRSR005091-1"/>
    </source>
</evidence>
<dbReference type="SUPFAM" id="SSF53649">
    <property type="entry name" value="Alkaline phosphatase-like"/>
    <property type="match status" value="1"/>
</dbReference>
<comment type="subcellular location">
    <subcellularLocation>
        <location evidence="1">Cell membrane</location>
        <topology evidence="1">Multi-pass membrane protein</topology>
    </subcellularLocation>
</comment>
<dbReference type="InterPro" id="IPR050448">
    <property type="entry name" value="OpgB/LTA_synthase_biosynth"/>
</dbReference>
<dbReference type="PIRSF" id="PIRSF005091">
    <property type="entry name" value="Mmb_sulf_HI1246"/>
    <property type="match status" value="1"/>
</dbReference>
<feature type="transmembrane region" description="Helical" evidence="9">
    <location>
        <begin position="12"/>
        <end position="32"/>
    </location>
</feature>
<feature type="transmembrane region" description="Helical" evidence="9">
    <location>
        <begin position="139"/>
        <end position="160"/>
    </location>
</feature>